<sequence length="520" mass="61641">MDKKEFVWNRDWIHSYISNWCIFERFKFSNALNNNDLLGIFGNNNVKAVKRIEGAGDYLRNLVSLSGLDKEKTIKIIGVNLKSRNSLLYKKIKPILGLNYAYAIKDNITFCPSCIKFGFHSIFHQMTLFKTCVFHPNETLLDSCEKCGKVLGKYLLSNFSNPPFTCECGLCLLDNNNVISIFNGWKKQFTIKDDELLNLLSLYKHHKEIPLLIHPIRISRKYNEFDQSNLSLLIDYKKNYYLNKEFEENKILKEVYTQNLLSSKSVLKDTINNYNYTFNHRYNIRSLVQKDKIDAVFYEIYMQSRDIYKAIKRYLVKNYINSHTTCIQLNNKLNSNDTYCGFALAFTFWREEFEDINLSQKIRQGPVESKIFNFECYLERFSLYPKGVYCYYLEDLLNNCFEITKDFDSIDINQIKKVVSNILPYLLLERFCEYLKLILNPSNYKSDNYILPDIIPMHLIVIDKLIPKTTIYYQNTFKKLKKLIKNMNEEKNICGFDKNKKYEPYKTPSQLVMLRMDLNR</sequence>
<evidence type="ECO:0008006" key="3">
    <source>
        <dbReference type="Google" id="ProtNLM"/>
    </source>
</evidence>
<comment type="caution">
    <text evidence="1">The sequence shown here is derived from an EMBL/GenBank/DDBJ whole genome shotgun (WGS) entry which is preliminary data.</text>
</comment>
<proteinExistence type="predicted"/>
<protein>
    <recommendedName>
        <fullName evidence="3">TniQ protein</fullName>
    </recommendedName>
</protein>
<reference evidence="1 2" key="1">
    <citation type="submission" date="2024-06" db="EMBL/GenBank/DDBJ databases">
        <title>Lysinibacillus zambalefons sp. nov., a Novel Firmicute Isolated from the Poon Bato Zambales Hyperalkaline Spring.</title>
        <authorList>
            <person name="Aja J.A."/>
            <person name="Lazaro J.E.H."/>
            <person name="Llorin L.D."/>
            <person name="Lim K.R."/>
            <person name="Teodosio J."/>
            <person name="Dalisay D.S."/>
        </authorList>
    </citation>
    <scope>NUCLEOTIDE SEQUENCE [LARGE SCALE GENOMIC DNA]</scope>
    <source>
        <strain evidence="1 2">M3</strain>
    </source>
</reference>
<organism evidence="1 2">
    <name type="scientific">Lysinibacillus zambalensis</name>
    <dbReference type="NCBI Taxonomy" id="3160866"/>
    <lineage>
        <taxon>Bacteria</taxon>
        <taxon>Bacillati</taxon>
        <taxon>Bacillota</taxon>
        <taxon>Bacilli</taxon>
        <taxon>Bacillales</taxon>
        <taxon>Bacillaceae</taxon>
        <taxon>Lysinibacillus</taxon>
    </lineage>
</organism>
<accession>A0ABV1MKZ8</accession>
<keyword evidence="2" id="KW-1185">Reference proteome</keyword>
<dbReference type="Proteomes" id="UP001478862">
    <property type="component" value="Unassembled WGS sequence"/>
</dbReference>
<name>A0ABV1MKZ8_9BACI</name>
<evidence type="ECO:0000313" key="2">
    <source>
        <dbReference type="Proteomes" id="UP001478862"/>
    </source>
</evidence>
<evidence type="ECO:0000313" key="1">
    <source>
        <dbReference type="EMBL" id="MEQ6353188.1"/>
    </source>
</evidence>
<gene>
    <name evidence="1" type="ORF">ABNX05_01000</name>
</gene>
<dbReference type="RefSeq" id="WP_349657973.1">
    <property type="nucleotide sequence ID" value="NZ_JBEGDG010000001.1"/>
</dbReference>
<dbReference type="EMBL" id="JBEGDG010000001">
    <property type="protein sequence ID" value="MEQ6353188.1"/>
    <property type="molecule type" value="Genomic_DNA"/>
</dbReference>